<organism evidence="2 3">
    <name type="scientific">Mya arenaria</name>
    <name type="common">Soft-shell clam</name>
    <dbReference type="NCBI Taxonomy" id="6604"/>
    <lineage>
        <taxon>Eukaryota</taxon>
        <taxon>Metazoa</taxon>
        <taxon>Spiralia</taxon>
        <taxon>Lophotrochozoa</taxon>
        <taxon>Mollusca</taxon>
        <taxon>Bivalvia</taxon>
        <taxon>Autobranchia</taxon>
        <taxon>Heteroconchia</taxon>
        <taxon>Euheterodonta</taxon>
        <taxon>Imparidentia</taxon>
        <taxon>Neoheterodontei</taxon>
        <taxon>Myida</taxon>
        <taxon>Myoidea</taxon>
        <taxon>Myidae</taxon>
        <taxon>Mya</taxon>
    </lineage>
</organism>
<accession>A0ABY7EVV3</accession>
<protein>
    <submittedName>
        <fullName evidence="2">Uncharacterized protein</fullName>
    </submittedName>
</protein>
<evidence type="ECO:0000313" key="2">
    <source>
        <dbReference type="EMBL" id="WAR12653.1"/>
    </source>
</evidence>
<sequence length="146" mass="16334">MDYVVSCGLQSTFWSYFLLCLLIGFCDLSVAEIKKYTLCNEKVDMEAQGIQQGELELAIHTYSGSDSRVSCDFTVSAGNGRHVMFYFTDLFLGSQNLTERVDRACIEPRDINGNYETFLTGMRPYICSRAQVKIGSKVYATTGNAL</sequence>
<proteinExistence type="predicted"/>
<keyword evidence="1" id="KW-1133">Transmembrane helix</keyword>
<keyword evidence="3" id="KW-1185">Reference proteome</keyword>
<feature type="transmembrane region" description="Helical" evidence="1">
    <location>
        <begin position="12"/>
        <end position="30"/>
    </location>
</feature>
<reference evidence="2" key="1">
    <citation type="submission" date="2022-11" db="EMBL/GenBank/DDBJ databases">
        <title>Centuries of genome instability and evolution in soft-shell clam transmissible cancer (bioRxiv).</title>
        <authorList>
            <person name="Hart S.F.M."/>
            <person name="Yonemitsu M.A."/>
            <person name="Giersch R.M."/>
            <person name="Beal B.F."/>
            <person name="Arriagada G."/>
            <person name="Davis B.W."/>
            <person name="Ostrander E.A."/>
            <person name="Goff S.P."/>
            <person name="Metzger M.J."/>
        </authorList>
    </citation>
    <scope>NUCLEOTIDE SEQUENCE</scope>
    <source>
        <strain evidence="2">MELC-2E11</strain>
        <tissue evidence="2">Siphon/mantle</tissue>
    </source>
</reference>
<dbReference type="Proteomes" id="UP001164746">
    <property type="component" value="Chromosome 8"/>
</dbReference>
<dbReference type="EMBL" id="CP111019">
    <property type="protein sequence ID" value="WAR12653.1"/>
    <property type="molecule type" value="Genomic_DNA"/>
</dbReference>
<evidence type="ECO:0000256" key="1">
    <source>
        <dbReference type="SAM" id="Phobius"/>
    </source>
</evidence>
<name>A0ABY7EVV3_MYAAR</name>
<gene>
    <name evidence="2" type="ORF">MAR_026833</name>
</gene>
<keyword evidence="1" id="KW-0812">Transmembrane</keyword>
<keyword evidence="1" id="KW-0472">Membrane</keyword>
<evidence type="ECO:0000313" key="3">
    <source>
        <dbReference type="Proteomes" id="UP001164746"/>
    </source>
</evidence>